<accession>A0A023ZW66</accession>
<dbReference type="InterPro" id="IPR035134">
    <property type="entry name" value="DUF5498"/>
</dbReference>
<gene>
    <name evidence="1" type="ORF">e112_205</name>
</gene>
<dbReference type="KEGG" id="vg:19485345"/>
<protein>
    <recommendedName>
        <fullName evidence="3">Phage protein</fullName>
    </recommendedName>
</protein>
<dbReference type="GeneID" id="19485345"/>
<dbReference type="Pfam" id="PF17602">
    <property type="entry name" value="DUF5498"/>
    <property type="match status" value="1"/>
</dbReference>
<keyword evidence="2" id="KW-1185">Reference proteome</keyword>
<organism evidence="1 2">
    <name type="scientific">Escherichia phage vB_EcoM_112</name>
    <dbReference type="NCBI Taxonomy" id="1495285"/>
    <lineage>
        <taxon>Viruses</taxon>
        <taxon>Duplodnaviria</taxon>
        <taxon>Heunggongvirae</taxon>
        <taxon>Uroviricota</taxon>
        <taxon>Caudoviricetes</taxon>
        <taxon>Pantevenvirales</taxon>
        <taxon>Straboviridae</taxon>
        <taxon>Tevenvirinae</taxon>
        <taxon>Tequatrovirus</taxon>
        <taxon>Tequatrovirus e112</taxon>
    </lineage>
</organism>
<dbReference type="Proteomes" id="UP000024439">
    <property type="component" value="Segment"/>
</dbReference>
<proteinExistence type="predicted"/>
<evidence type="ECO:0000313" key="1">
    <source>
        <dbReference type="EMBL" id="AHY83395.1"/>
    </source>
</evidence>
<name>A0A023ZW66_9CAUD</name>
<evidence type="ECO:0000313" key="2">
    <source>
        <dbReference type="Proteomes" id="UP000024439"/>
    </source>
</evidence>
<evidence type="ECO:0008006" key="3">
    <source>
        <dbReference type="Google" id="ProtNLM"/>
    </source>
</evidence>
<dbReference type="EMBL" id="KJ668714">
    <property type="protein sequence ID" value="AHY83395.1"/>
    <property type="molecule type" value="Genomic_DNA"/>
</dbReference>
<dbReference type="RefSeq" id="YP_009030802.1">
    <property type="nucleotide sequence ID" value="NC_024125.2"/>
</dbReference>
<sequence length="96" mass="10720">MKSSLRFLGQELVVEGVIPADNAFNEAVYDEFIKIFGTDKKFGIFPSENFSKPEQTESIFQGVVTGKFESEAPVKIEVYIEDSLVASVSAFISFRK</sequence>
<reference evidence="1 2" key="1">
    <citation type="submission" date="2014-10" db="EMBL/GenBank/DDBJ databases">
        <title>Complete genome sequence of e11/2, a T-even type bacteriophage specific for E. coli O157:H7.</title>
        <authorList>
            <person name="Coffey B."/>
            <person name="Ross P."/>
            <person name="O'Flynn G."/>
            <person name="O'Sullivan O."/>
            <person name="Casey A."/>
            <person name="Callanan M."/>
            <person name="Coffey A."/>
            <person name="McAuliffe O."/>
        </authorList>
    </citation>
    <scope>NUCLEOTIDE SEQUENCE [LARGE SCALE GENOMIC DNA]</scope>
</reference>